<dbReference type="PANTHER" id="PTHR43077:SF5">
    <property type="entry name" value="PHAGE INFECTION PROTEIN"/>
    <property type="match status" value="1"/>
</dbReference>
<evidence type="ECO:0000313" key="9">
    <source>
        <dbReference type="Proteomes" id="UP001342826"/>
    </source>
</evidence>
<dbReference type="InterPro" id="IPR013525">
    <property type="entry name" value="ABC2_TM"/>
</dbReference>
<evidence type="ECO:0000256" key="5">
    <source>
        <dbReference type="SAM" id="MobiDB-lite"/>
    </source>
</evidence>
<feature type="transmembrane region" description="Helical" evidence="6">
    <location>
        <begin position="648"/>
        <end position="667"/>
    </location>
</feature>
<feature type="transmembrane region" description="Helical" evidence="6">
    <location>
        <begin position="17"/>
        <end position="40"/>
    </location>
</feature>
<evidence type="ECO:0000259" key="7">
    <source>
        <dbReference type="Pfam" id="PF12698"/>
    </source>
</evidence>
<dbReference type="Gene3D" id="1.10.287.950">
    <property type="entry name" value="Methyl-accepting chemotaxis protein"/>
    <property type="match status" value="2"/>
</dbReference>
<comment type="caution">
    <text evidence="8">The sequence shown here is derived from an EMBL/GenBank/DDBJ whole genome shotgun (WGS) entry which is preliminary data.</text>
</comment>
<dbReference type="NCBIfam" id="TIGR03062">
    <property type="entry name" value="pip_yhgE_Cterm"/>
    <property type="match status" value="1"/>
</dbReference>
<evidence type="ECO:0000256" key="4">
    <source>
        <dbReference type="ARBA" id="ARBA00023136"/>
    </source>
</evidence>
<feature type="domain" description="ABC-2 type transporter transmembrane" evidence="7">
    <location>
        <begin position="22"/>
        <end position="168"/>
    </location>
</feature>
<feature type="transmembrane region" description="Helical" evidence="6">
    <location>
        <begin position="706"/>
        <end position="726"/>
    </location>
</feature>
<protein>
    <submittedName>
        <fullName evidence="8">YhgE/Pip domain-containing protein</fullName>
    </submittedName>
</protein>
<keyword evidence="3 6" id="KW-1133">Transmembrane helix</keyword>
<gene>
    <name evidence="8" type="ORF">P9271_17485</name>
</gene>
<dbReference type="PANTHER" id="PTHR43077">
    <property type="entry name" value="TRANSPORT PERMEASE YVFS-RELATED"/>
    <property type="match status" value="1"/>
</dbReference>
<dbReference type="GeneID" id="301139329"/>
<accession>A0ABU6P167</accession>
<dbReference type="EMBL" id="JARTFS010000013">
    <property type="protein sequence ID" value="MED4403103.1"/>
    <property type="molecule type" value="Genomic_DNA"/>
</dbReference>
<dbReference type="NCBIfam" id="TIGR03061">
    <property type="entry name" value="pip_yhgE_Nterm"/>
    <property type="match status" value="1"/>
</dbReference>
<sequence>MSLLKTEWKNIFKNKKLLIAIIGVMFIPLLYSGVYLYAFWDPYGNLDRLPVAVVNEDTGTQFEGKNLQVGSDLIENLKEEKKFNWQFVNKAEAEKGLENEEYYMIIEIPKEFSKNAASLTEDNPKKLEIKYIPNEGMNFLSSQIGENAVVRIKDEVSKTLTKTYAESIFENIEKLADGIGKASDGSSEINNGAIDLKEGSGKLKDNLEKLAESSITFEDGLKTASSGSEKLTKGLKALDEGLGKMQEGQKQLANGAEKAENGAGQLKEGLSTSLAGMKEMQNKVPQLTDGTSTLVKKAPEIVTGTKKLAEGNHNASEGAKQLSAGLDQVSTKLNASIEELKALPLPEEKKQELIALAAGIDQIKESSKNLSAGLDELDKGASTLNKGVEKLPEQATALNNGANALAKGVNELTAGQEKLYKGAGDLQSGQKQLTEGLTTFGEKITEAKAGSAQLVNGGNDLTSGVKQLVDGSATLKDGSTKLADGSKELDDGVSKLSEGTEELSTKLQDAREESKDAKGSDKLYDMVAEPVKVKDEKVNEVPNYGTGFAPYFISISLFVGALTLSIIFPMRDSFGTPKSGFSWFLSKFGVLFIVGIVQAVLVDSILLFILKIDVQNIPLFYLLSIITSFTFLSIVQFLVTTMDNPGRFIGIIILILQLTTSAGSFPLELIPTALQPIHNLLPMSYSVSGFKAVITSGDYGHMWNQAFILIGYMVVMMIGTIAYFAMKVRKNRVQEIEA</sequence>
<dbReference type="InterPro" id="IPR051328">
    <property type="entry name" value="T7SS_ABC-Transporter"/>
</dbReference>
<evidence type="ECO:0000256" key="2">
    <source>
        <dbReference type="ARBA" id="ARBA00022692"/>
    </source>
</evidence>
<feature type="transmembrane region" description="Helical" evidence="6">
    <location>
        <begin position="548"/>
        <end position="568"/>
    </location>
</feature>
<feature type="transmembrane region" description="Helical" evidence="6">
    <location>
        <begin position="588"/>
        <end position="612"/>
    </location>
</feature>
<dbReference type="RefSeq" id="WP_066224729.1">
    <property type="nucleotide sequence ID" value="NZ_JARTFQ010000004.1"/>
</dbReference>
<dbReference type="SUPFAM" id="SSF58104">
    <property type="entry name" value="Methyl-accepting chemotaxis protein (MCP) signaling domain"/>
    <property type="match status" value="1"/>
</dbReference>
<comment type="subcellular location">
    <subcellularLocation>
        <location evidence="1">Membrane</location>
        <topology evidence="1">Multi-pass membrane protein</topology>
    </subcellularLocation>
</comment>
<keyword evidence="2 6" id="KW-0812">Transmembrane</keyword>
<organism evidence="8 9">
    <name type="scientific">Metabacillus fastidiosus</name>
    <dbReference type="NCBI Taxonomy" id="1458"/>
    <lineage>
        <taxon>Bacteria</taxon>
        <taxon>Bacillati</taxon>
        <taxon>Bacillota</taxon>
        <taxon>Bacilli</taxon>
        <taxon>Bacillales</taxon>
        <taxon>Bacillaceae</taxon>
        <taxon>Metabacillus</taxon>
    </lineage>
</organism>
<keyword evidence="4 6" id="KW-0472">Membrane</keyword>
<dbReference type="Pfam" id="PF12698">
    <property type="entry name" value="ABC2_membrane_3"/>
    <property type="match status" value="2"/>
</dbReference>
<evidence type="ECO:0000313" key="8">
    <source>
        <dbReference type="EMBL" id="MED4403103.1"/>
    </source>
</evidence>
<dbReference type="InterPro" id="IPR017501">
    <property type="entry name" value="Phage_infect_YhgE_C"/>
</dbReference>
<dbReference type="Gene3D" id="3.40.1710.10">
    <property type="entry name" value="abc type-2 transporter like domain"/>
    <property type="match status" value="1"/>
</dbReference>
<dbReference type="Proteomes" id="UP001342826">
    <property type="component" value="Unassembled WGS sequence"/>
</dbReference>
<dbReference type="NCBIfam" id="TIGR03057">
    <property type="entry name" value="xxxLxxG_by_4"/>
    <property type="match status" value="5"/>
</dbReference>
<feature type="region of interest" description="Disordered" evidence="5">
    <location>
        <begin position="483"/>
        <end position="517"/>
    </location>
</feature>
<keyword evidence="9" id="KW-1185">Reference proteome</keyword>
<feature type="domain" description="ABC-2 type transporter transmembrane" evidence="7">
    <location>
        <begin position="521"/>
        <end position="720"/>
    </location>
</feature>
<reference evidence="8 9" key="1">
    <citation type="submission" date="2023-03" db="EMBL/GenBank/DDBJ databases">
        <title>Bacillus Genome Sequencing.</title>
        <authorList>
            <person name="Dunlap C."/>
        </authorList>
    </citation>
    <scope>NUCLEOTIDE SEQUENCE [LARGE SCALE GENOMIC DNA]</scope>
    <source>
        <strain evidence="8 9">NRS-1717</strain>
    </source>
</reference>
<feature type="compositionally biased region" description="Basic and acidic residues" evidence="5">
    <location>
        <begin position="508"/>
        <end position="517"/>
    </location>
</feature>
<evidence type="ECO:0000256" key="6">
    <source>
        <dbReference type="SAM" id="Phobius"/>
    </source>
</evidence>
<name>A0ABU6P167_9BACI</name>
<dbReference type="InterPro" id="IPR017500">
    <property type="entry name" value="Phage_infect_YhgE_N"/>
</dbReference>
<dbReference type="InterPro" id="IPR023908">
    <property type="entry name" value="xxxLxxG_rpt"/>
</dbReference>
<evidence type="ECO:0000256" key="1">
    <source>
        <dbReference type="ARBA" id="ARBA00004141"/>
    </source>
</evidence>
<evidence type="ECO:0000256" key="3">
    <source>
        <dbReference type="ARBA" id="ARBA00022989"/>
    </source>
</evidence>
<feature type="compositionally biased region" description="Basic and acidic residues" evidence="5">
    <location>
        <begin position="484"/>
        <end position="493"/>
    </location>
</feature>
<proteinExistence type="predicted"/>
<feature type="transmembrane region" description="Helical" evidence="6">
    <location>
        <begin position="618"/>
        <end position="639"/>
    </location>
</feature>